<reference evidence="2" key="2">
    <citation type="submission" date="2016-06" db="EMBL/GenBank/DDBJ databases">
        <authorList>
            <person name="Huang P."/>
            <person name="Jiang X."/>
            <person name="Liu X."/>
        </authorList>
    </citation>
    <scope>NUCLEOTIDE SEQUENCE</scope>
    <source>
        <strain evidence="2">852011</strain>
    </source>
</reference>
<reference evidence="2 3" key="1">
    <citation type="journal article" date="2014" name="Genome Announc.">
        <title>Draft Genome Sequence of the Haloacid-Degrading Burkholderia caribensis Strain MBA4.</title>
        <authorList>
            <person name="Pan Y."/>
            <person name="Kong K.F."/>
            <person name="Tsang J.S."/>
        </authorList>
    </citation>
    <scope>NUCLEOTIDE SEQUENCE [LARGE SCALE GENOMIC DNA]</scope>
    <source>
        <strain evidence="2 3">852011</strain>
    </source>
</reference>
<evidence type="ECO:0000313" key="4">
    <source>
        <dbReference type="Proteomes" id="UP001462961"/>
    </source>
</evidence>
<proteinExistence type="predicted"/>
<dbReference type="EMBL" id="CP015958">
    <property type="protein sequence ID" value="QLB62250.1"/>
    <property type="molecule type" value="Genomic_DNA"/>
</dbReference>
<gene>
    <name evidence="2" type="ORF">A9O66_07570</name>
    <name evidence="1" type="ORF">VOI32_00825</name>
</gene>
<name>A0A9Q6WKL5_9BURK</name>
<reference evidence="1 4" key="3">
    <citation type="submission" date="2024-01" db="EMBL/GenBank/DDBJ databases">
        <title>The diversity of rhizobia nodulating Mimosa spp. in eleven states of Brazil covering several biomes is determined by host plant, location, and edaphic factors.</title>
        <authorList>
            <person name="Rouws L."/>
            <person name="Barauna A."/>
            <person name="Beukes C."/>
            <person name="De Faria S.M."/>
            <person name="Gross E."/>
            <person name="Dos Reis Junior F.B."/>
            <person name="Simon M."/>
            <person name="Maluk M."/>
            <person name="Odee D.W."/>
            <person name="Kenicer G."/>
            <person name="Young J.P.W."/>
            <person name="Reis V.M."/>
            <person name="Zilli J."/>
            <person name="James E.K."/>
        </authorList>
    </citation>
    <scope>NUCLEOTIDE SEQUENCE [LARGE SCALE GENOMIC DNA]</scope>
    <source>
        <strain evidence="1 4">JHI1651</strain>
    </source>
</reference>
<dbReference type="Proteomes" id="UP001462961">
    <property type="component" value="Unassembled WGS sequence"/>
</dbReference>
<dbReference type="RefSeq" id="WP_146174358.1">
    <property type="nucleotide sequence ID" value="NZ_CP015958.1"/>
</dbReference>
<sequence>MTVQPPKSDQIYVLGSLQRLRDHYSFVIRWMLGASDDRAEQHNSLPRDNERFAVAVRRGSGTYLQADGKSWGAEYEYIINARPFAMLDPPRIAAPVPEYGDADHQWLIAAEPAEPVNPAIDPDEGLRDANGSRALGVVHLVCETDQARVAWRLYQIFHRAIANRTADLASHAAFAGSSFDTEHHEAARELALFAVRSRRRIATLPALFAAEVNAFHQRHVDGYAPSGGGESPLLSPDLPADKMWRRAALVSVALGDSGSLELADRINAQARQLRAQLRMRALQGGTMIDFWGGLDSALAHVPAQQRGVCYPAAELLGLGCTLGNFTEAQVRAWATLPRGTAETISISVRQLPIATRTFAPVSEMCAAGFLPYGSSEQSFTPGSTLVYPQGINAALGPGGSSSPLPAPRAAKVNYDLTRTYVDTSAVASLLDMDVHGPGLAFGTGDARIEVLITPPAPVPDGNGNSYQPVVGFNVYGVWEGASAASDAWFDAEVESVALADLKPWLITRRYSYERDLKTALADVSGMPHPALGLLLSDPPWHPVLIRSSIIEDHTRAALAGEPVAQLPNVVNCDETGAPLTVWTYDLRQGMRAGRNAPAGLTTGWDPAYPVDSHWTPELWRGDDPSHTPPRSRPQRYRFWVSSVDAMEQESEPVPVDASDPAFGEATFAYSPRVRTQIAPPPQGPGAADALTIELLGDLARSGLRISFGTPQQFLLGGHETSDSPPPKLAPDKLEARVYVLRRRLVRKVIRNEPTHTIPVAGLLAGDPVVMSPPWTAMLEKAAADGWQPWALQTATCGQHDERWRAEFSFSHLDRGFEYRALVGFAVCPAFMPFWMPATASRRVQSSKKANDGKFQLEIATISECPAVGAVIATEPVAVVNKGFARKVDAPQRSGTTVWATPVLPPPGVDRDLVLMRLLFNPTADGIATDGEPELARFLGISPAITAGQALMCARALERLKFGDGETPAADDLALVRTLLVRDFLNTAGANWSNRLRQHATIGFRGVEHLRWSYTPLSVLGPAQPASPEEDTDAEAVAFRVFCARAPRSGTATQSGAIEMDLVCITGTRYRVTPRTGTPVDALRLLTSGRQPVLVRLTTDGSAPVFATAGQFEGPDGRPATVLLSMQAGAAAPTQAKADIFVGAHLTDVANETFDRIVDHDVYVPVGGGPSEVVVWWIVPVSAQENFSPPTDWFTVFRQFPATVKALAPRMPLVRSVLTVKDPALDPSRPEDRPWCPTGLSSAMAALEPRLYVAWEADDFPDDDMLIEIDRISRAVAGSHSALHAMQAFEEWHAIRSIETIKDDEPLPGAWAEAAGRNWLRGRQVERDSDGSEQTKPYIGVERALKGNKGLAPVLEPSGKRAMPTFIDYYAPPNDNRDAVMASDYEHSYRIRISQLVDAMADPDWRYLESDWSSWSPYVLPVRPSLNIQAATPARSPLNGITPPSILLSFIAGAHASIARDAWRADVSETRYRIIVQRKVRSALVQTSNDAGDHHAAWFELGGPLELSARSGAPATQLLDDGFERDDLHAALEVHYRIQVVHYAIGAGGVERPIRKQAEDFFTFSITVPPPASSGRTFAEWQLLQTINIW</sequence>
<evidence type="ECO:0000313" key="2">
    <source>
        <dbReference type="EMBL" id="QLB62250.1"/>
    </source>
</evidence>
<evidence type="ECO:0000313" key="3">
    <source>
        <dbReference type="Proteomes" id="UP000509548"/>
    </source>
</evidence>
<dbReference type="Proteomes" id="UP000509548">
    <property type="component" value="Chromosome 1"/>
</dbReference>
<keyword evidence="4" id="KW-1185">Reference proteome</keyword>
<evidence type="ECO:0000313" key="1">
    <source>
        <dbReference type="EMBL" id="MEO1752473.1"/>
    </source>
</evidence>
<accession>A0A9Q6WKL5</accession>
<dbReference type="EMBL" id="JAYLVJ010000001">
    <property type="protein sequence ID" value="MEO1752473.1"/>
    <property type="molecule type" value="Genomic_DNA"/>
</dbReference>
<protein>
    <submittedName>
        <fullName evidence="2">Uncharacterized protein</fullName>
    </submittedName>
</protein>
<organism evidence="2 3">
    <name type="scientific">Paraburkholderia caribensis</name>
    <dbReference type="NCBI Taxonomy" id="75105"/>
    <lineage>
        <taxon>Bacteria</taxon>
        <taxon>Pseudomonadati</taxon>
        <taxon>Pseudomonadota</taxon>
        <taxon>Betaproteobacteria</taxon>
        <taxon>Burkholderiales</taxon>
        <taxon>Burkholderiaceae</taxon>
        <taxon>Paraburkholderia</taxon>
    </lineage>
</organism>